<evidence type="ECO:0000259" key="1">
    <source>
        <dbReference type="Pfam" id="PF06094"/>
    </source>
</evidence>
<dbReference type="Proteomes" id="UP000199501">
    <property type="component" value="Unassembled WGS sequence"/>
</dbReference>
<evidence type="ECO:0000313" key="2">
    <source>
        <dbReference type="EMBL" id="SDD29095.1"/>
    </source>
</evidence>
<proteinExistence type="predicted"/>
<evidence type="ECO:0000313" key="3">
    <source>
        <dbReference type="Proteomes" id="UP000199501"/>
    </source>
</evidence>
<feature type="domain" description="Gamma-glutamylcyclotransferase AIG2-like" evidence="1">
    <location>
        <begin position="236"/>
        <end position="331"/>
    </location>
</feature>
<keyword evidence="3" id="KW-1185">Reference proteome</keyword>
<dbReference type="OrthoDB" id="7626403at2"/>
<organism evidence="2 3">
    <name type="scientific">Actinokineospora iranica</name>
    <dbReference type="NCBI Taxonomy" id="1271860"/>
    <lineage>
        <taxon>Bacteria</taxon>
        <taxon>Bacillati</taxon>
        <taxon>Actinomycetota</taxon>
        <taxon>Actinomycetes</taxon>
        <taxon>Pseudonocardiales</taxon>
        <taxon>Pseudonocardiaceae</taxon>
        <taxon>Actinokineospora</taxon>
    </lineage>
</organism>
<dbReference type="InterPro" id="IPR009288">
    <property type="entry name" value="AIG2-like_dom"/>
</dbReference>
<dbReference type="CDD" id="cd06661">
    <property type="entry name" value="GGCT_like"/>
    <property type="match status" value="1"/>
</dbReference>
<dbReference type="InterPro" id="IPR013024">
    <property type="entry name" value="GGCT-like"/>
</dbReference>
<dbReference type="GO" id="GO:0016740">
    <property type="term" value="F:transferase activity"/>
    <property type="evidence" value="ECO:0007669"/>
    <property type="project" value="UniProtKB-KW"/>
</dbReference>
<gene>
    <name evidence="2" type="ORF">SAMN05216174_109173</name>
</gene>
<dbReference type="STRING" id="1271860.SAMN05216174_109173"/>
<reference evidence="3" key="1">
    <citation type="submission" date="2016-10" db="EMBL/GenBank/DDBJ databases">
        <authorList>
            <person name="Varghese N."/>
            <person name="Submissions S."/>
        </authorList>
    </citation>
    <scope>NUCLEOTIDE SEQUENCE [LARGE SCALE GENOMIC DNA]</scope>
    <source>
        <strain evidence="3">IBRC-M 10403</strain>
    </source>
</reference>
<protein>
    <submittedName>
        <fullName evidence="2">Uncharacterized conserved protein YtfP, gamma-glutamylcyclotransferase (GGCT)/AIG2-like family</fullName>
    </submittedName>
</protein>
<dbReference type="RefSeq" id="WP_091452889.1">
    <property type="nucleotide sequence ID" value="NZ_FMZZ01000009.1"/>
</dbReference>
<accession>A0A1G6TL87</accession>
<keyword evidence="2" id="KW-0808">Transferase</keyword>
<sequence length="350" mass="36913">MFTDAEFPAAPYPGTRPPCSFVHDDGRGWPLTADPAALSGWRVEGTDLDAWLTARNAAPLADRLPLLSYGSNPNPAKLTWLRDALGLCGPVAVLRARCEGLAAVWAAGFRVVDDQRPVVLAASPGADEEHAVLMVTREQLAVLDVCEGRGERYHLARVSAGRVTLIDDGGVLDRVPAYVGASTIRRPLLVDGAPVRCADVPQEVAVGLVGEPAPNDGLDLDVLVGAPDPADYPGALFVYGTLQPRASAWHLLAPHVAGEPRRARLGGTLFDTGFGYPALRLGAGPGVSGWTVPLRDGAALAALDEYEGEEYVRVRVVTAGGDVCWTYVWVAPVTGMAALTDPWDAQSTIG</sequence>
<name>A0A1G6TL87_9PSEU</name>
<dbReference type="InterPro" id="IPR036568">
    <property type="entry name" value="GGCT-like_sf"/>
</dbReference>
<dbReference type="EMBL" id="FMZZ01000009">
    <property type="protein sequence ID" value="SDD29095.1"/>
    <property type="molecule type" value="Genomic_DNA"/>
</dbReference>
<dbReference type="SUPFAM" id="SSF110857">
    <property type="entry name" value="Gamma-glutamyl cyclotransferase-like"/>
    <property type="match status" value="1"/>
</dbReference>
<dbReference type="Pfam" id="PF06094">
    <property type="entry name" value="GGACT"/>
    <property type="match status" value="1"/>
</dbReference>
<dbReference type="AlphaFoldDB" id="A0A1G6TL87"/>
<dbReference type="Gene3D" id="3.10.490.10">
    <property type="entry name" value="Gamma-glutamyl cyclotransferase-like"/>
    <property type="match status" value="1"/>
</dbReference>